<dbReference type="AlphaFoldDB" id="A0A090MHQ6"/>
<gene>
    <name evidence="1" type="ORF">BN850_0055220</name>
</gene>
<reference evidence="1" key="1">
    <citation type="submission" date="2013-05" db="EMBL/GenBank/DDBJ databases">
        <title>Draft genome sequences of six wheat associated Fusarium spp. isolates.</title>
        <authorList>
            <person name="Moolhuijzen P.M."/>
            <person name="Manners J.M."/>
            <person name="Wilcox S."/>
            <person name="Bellgard M.I."/>
            <person name="Gardiner D.M."/>
        </authorList>
    </citation>
    <scope>NUCLEOTIDE SEQUENCE</scope>
    <source>
        <strain evidence="1">CS3069</strain>
    </source>
</reference>
<protein>
    <submittedName>
        <fullName evidence="1">WGS project CBMI000000000 data, contig CS3069_c001288</fullName>
    </submittedName>
</protein>
<dbReference type="EMBL" id="CBMI010001286">
    <property type="protein sequence ID" value="CEG04492.1"/>
    <property type="molecule type" value="Genomic_DNA"/>
</dbReference>
<comment type="caution">
    <text evidence="1">The sequence shown here is derived from an EMBL/GenBank/DDBJ whole genome shotgun (WGS) entry which is preliminary data.</text>
</comment>
<proteinExistence type="predicted"/>
<organism evidence="1">
    <name type="scientific">Fusarium clavum</name>
    <dbReference type="NCBI Taxonomy" id="2594811"/>
    <lineage>
        <taxon>Eukaryota</taxon>
        <taxon>Fungi</taxon>
        <taxon>Dikarya</taxon>
        <taxon>Ascomycota</taxon>
        <taxon>Pezizomycotina</taxon>
        <taxon>Sordariomycetes</taxon>
        <taxon>Hypocreomycetidae</taxon>
        <taxon>Hypocreales</taxon>
        <taxon>Nectriaceae</taxon>
        <taxon>Fusarium</taxon>
        <taxon>Fusarium incarnatum-equiseti species complex</taxon>
    </lineage>
</organism>
<evidence type="ECO:0000313" key="1">
    <source>
        <dbReference type="EMBL" id="CEG04492.1"/>
    </source>
</evidence>
<accession>A0A090MHQ6</accession>
<sequence length="141" mass="15216">MAACFDLIRPAGDTISRIWDVGDIPLRTDAYWLRVCIITTTQTEGDAEGNDSPKLSPYHGMNTLENKVSSCMSQLGDQQMGDIVVDSISEMAVVDEAGALALQVGSREVPIGALVSLGFVMKFTILKDKCPHNSLLQLSVT</sequence>
<name>A0A090MHQ6_9HYPO</name>